<keyword evidence="2" id="KW-0676">Redox-active center</keyword>
<proteinExistence type="predicted"/>
<name>A0A137NRG4_CONC2</name>
<feature type="domain" description="Glutaredoxin" evidence="3">
    <location>
        <begin position="59"/>
        <end position="120"/>
    </location>
</feature>
<evidence type="ECO:0000313" key="4">
    <source>
        <dbReference type="EMBL" id="KXN65318.1"/>
    </source>
</evidence>
<organism evidence="4 5">
    <name type="scientific">Conidiobolus coronatus (strain ATCC 28846 / CBS 209.66 / NRRL 28638)</name>
    <name type="common">Delacroixia coronata</name>
    <dbReference type="NCBI Taxonomy" id="796925"/>
    <lineage>
        <taxon>Eukaryota</taxon>
        <taxon>Fungi</taxon>
        <taxon>Fungi incertae sedis</taxon>
        <taxon>Zoopagomycota</taxon>
        <taxon>Entomophthoromycotina</taxon>
        <taxon>Entomophthoromycetes</taxon>
        <taxon>Entomophthorales</taxon>
        <taxon>Ancylistaceae</taxon>
        <taxon>Conidiobolus</taxon>
    </lineage>
</organism>
<reference evidence="4 5" key="1">
    <citation type="journal article" date="2015" name="Genome Biol. Evol.">
        <title>Phylogenomic analyses indicate that early fungi evolved digesting cell walls of algal ancestors of land plants.</title>
        <authorList>
            <person name="Chang Y."/>
            <person name="Wang S."/>
            <person name="Sekimoto S."/>
            <person name="Aerts A.L."/>
            <person name="Choi C."/>
            <person name="Clum A."/>
            <person name="LaButti K.M."/>
            <person name="Lindquist E.A."/>
            <person name="Yee Ngan C."/>
            <person name="Ohm R.A."/>
            <person name="Salamov A.A."/>
            <person name="Grigoriev I.V."/>
            <person name="Spatafora J.W."/>
            <person name="Berbee M.L."/>
        </authorList>
    </citation>
    <scope>NUCLEOTIDE SEQUENCE [LARGE SCALE GENOMIC DNA]</scope>
    <source>
        <strain evidence="4 5">NRRL 28638</strain>
    </source>
</reference>
<dbReference type="PROSITE" id="PS51354">
    <property type="entry name" value="GLUTAREDOXIN_2"/>
    <property type="match status" value="1"/>
</dbReference>
<dbReference type="Gene3D" id="3.40.30.10">
    <property type="entry name" value="Glutaredoxin"/>
    <property type="match status" value="1"/>
</dbReference>
<dbReference type="InterPro" id="IPR014025">
    <property type="entry name" value="Glutaredoxin_subgr"/>
</dbReference>
<dbReference type="GO" id="GO:0005737">
    <property type="term" value="C:cytoplasm"/>
    <property type="evidence" value="ECO:0007669"/>
    <property type="project" value="TreeGrafter"/>
</dbReference>
<keyword evidence="1" id="KW-1015">Disulfide bond</keyword>
<evidence type="ECO:0000256" key="2">
    <source>
        <dbReference type="ARBA" id="ARBA00023284"/>
    </source>
</evidence>
<dbReference type="PROSITE" id="PS00195">
    <property type="entry name" value="GLUTAREDOXIN_1"/>
    <property type="match status" value="1"/>
</dbReference>
<evidence type="ECO:0000256" key="1">
    <source>
        <dbReference type="ARBA" id="ARBA00023157"/>
    </source>
</evidence>
<dbReference type="InterPro" id="IPR036249">
    <property type="entry name" value="Thioredoxin-like_sf"/>
</dbReference>
<accession>A0A137NRG4</accession>
<keyword evidence="5" id="KW-1185">Reference proteome</keyword>
<evidence type="ECO:0000313" key="5">
    <source>
        <dbReference type="Proteomes" id="UP000070444"/>
    </source>
</evidence>
<sequence>MINGCPPPKAPTSSGFSRYLPSIFRHTDPSLAPITQINPKFGNMRSREIINFLVQKHQVMVFLQSNCPYCVKVLEVLKQCKIKFFAIDLLKLDRGSNLIKSLFKITPMTTVPIIFINGELLGGYDDLMTARRSGQLQLQLGYIRDKTSKHKKVKSISSAGSDCSTEV</sequence>
<dbReference type="AlphaFoldDB" id="A0A137NRG4"/>
<dbReference type="InterPro" id="IPR002109">
    <property type="entry name" value="Glutaredoxin"/>
</dbReference>
<dbReference type="SUPFAM" id="SSF52833">
    <property type="entry name" value="Thioredoxin-like"/>
    <property type="match status" value="1"/>
</dbReference>
<dbReference type="InterPro" id="IPR011767">
    <property type="entry name" value="GLR_AS"/>
</dbReference>
<dbReference type="Proteomes" id="UP000070444">
    <property type="component" value="Unassembled WGS sequence"/>
</dbReference>
<dbReference type="PRINTS" id="PR00160">
    <property type="entry name" value="GLUTAREDOXIN"/>
</dbReference>
<dbReference type="Pfam" id="PF00462">
    <property type="entry name" value="Glutaredoxin"/>
    <property type="match status" value="1"/>
</dbReference>
<dbReference type="GO" id="GO:0015038">
    <property type="term" value="F:glutathione disulfide oxidoreductase activity"/>
    <property type="evidence" value="ECO:0007669"/>
    <property type="project" value="TreeGrafter"/>
</dbReference>
<dbReference type="PANTHER" id="PTHR45694">
    <property type="entry name" value="GLUTAREDOXIN 2"/>
    <property type="match status" value="1"/>
</dbReference>
<gene>
    <name evidence="4" type="ORF">CONCODRAFT_13130</name>
</gene>
<dbReference type="OrthoDB" id="418495at2759"/>
<dbReference type="EMBL" id="KQ964912">
    <property type="protein sequence ID" value="KXN65318.1"/>
    <property type="molecule type" value="Genomic_DNA"/>
</dbReference>
<protein>
    <submittedName>
        <fullName evidence="4">Thioredoxin-like protein</fullName>
    </submittedName>
</protein>
<dbReference type="GO" id="GO:0034599">
    <property type="term" value="P:cellular response to oxidative stress"/>
    <property type="evidence" value="ECO:0007669"/>
    <property type="project" value="TreeGrafter"/>
</dbReference>
<dbReference type="PANTHER" id="PTHR45694:SF18">
    <property type="entry name" value="GLUTAREDOXIN-1-RELATED"/>
    <property type="match status" value="1"/>
</dbReference>
<dbReference type="STRING" id="796925.A0A137NRG4"/>
<evidence type="ECO:0000259" key="3">
    <source>
        <dbReference type="Pfam" id="PF00462"/>
    </source>
</evidence>